<dbReference type="OrthoDB" id="10057873at2759"/>
<protein>
    <submittedName>
        <fullName evidence="3">Uncharacterized protein LOC127751171</fullName>
    </submittedName>
</protein>
<proteinExistence type="predicted"/>
<dbReference type="SUPFAM" id="SSF53098">
    <property type="entry name" value="Ribonuclease H-like"/>
    <property type="match status" value="1"/>
</dbReference>
<dbReference type="GeneID" id="127751171"/>
<dbReference type="PANTHER" id="PTHR47501:SF5">
    <property type="entry name" value="HAT C-TERMINAL DIMERISATION DOMAIN-CONTAINING PROTEIN"/>
    <property type="match status" value="1"/>
</dbReference>
<name>A0A9C6XTB3_FRAOC</name>
<dbReference type="RefSeq" id="XP_052130245.1">
    <property type="nucleotide sequence ID" value="XM_052274285.1"/>
</dbReference>
<reference evidence="3" key="1">
    <citation type="submission" date="2025-08" db="UniProtKB">
        <authorList>
            <consortium name="RefSeq"/>
        </authorList>
    </citation>
    <scope>IDENTIFICATION</scope>
    <source>
        <tissue evidence="3">Whole organism</tissue>
    </source>
</reference>
<sequence>MPASTPTATSADADGDSESEEDDDPDDDVEGYDPIPMTTVLDGELDATLPPHQRCAALIVNLLGTQDIKVALELNANFKTMHESTTKKLKEWWRRQNRSDLVAAAIQEGLGVKLQVPGDTRWNSQYDARAQIVKLLDGHDQKLNDTLEKSGLTKLTSFEAKYLREYVWVMAPVAQALDILQRDKDMFIGYLIPTVLSMEKQLEARRNMDSKPLRYCDPLARTLKSAIREPQRFGHILEDLQNLHSLPQQEA</sequence>
<dbReference type="Proteomes" id="UP000504606">
    <property type="component" value="Unplaced"/>
</dbReference>
<feature type="compositionally biased region" description="Acidic residues" evidence="1">
    <location>
        <begin position="13"/>
        <end position="31"/>
    </location>
</feature>
<organism evidence="2 3">
    <name type="scientific">Frankliniella occidentalis</name>
    <name type="common">Western flower thrips</name>
    <name type="synonym">Euthrips occidentalis</name>
    <dbReference type="NCBI Taxonomy" id="133901"/>
    <lineage>
        <taxon>Eukaryota</taxon>
        <taxon>Metazoa</taxon>
        <taxon>Ecdysozoa</taxon>
        <taxon>Arthropoda</taxon>
        <taxon>Hexapoda</taxon>
        <taxon>Insecta</taxon>
        <taxon>Pterygota</taxon>
        <taxon>Neoptera</taxon>
        <taxon>Paraneoptera</taxon>
        <taxon>Thysanoptera</taxon>
        <taxon>Terebrantia</taxon>
        <taxon>Thripoidea</taxon>
        <taxon>Thripidae</taxon>
        <taxon>Frankliniella</taxon>
    </lineage>
</organism>
<dbReference type="AlphaFoldDB" id="A0A9C6XTB3"/>
<feature type="region of interest" description="Disordered" evidence="1">
    <location>
        <begin position="1"/>
        <end position="37"/>
    </location>
</feature>
<evidence type="ECO:0000313" key="3">
    <source>
        <dbReference type="RefSeq" id="XP_052130245.1"/>
    </source>
</evidence>
<gene>
    <name evidence="3" type="primary">LOC127751171</name>
</gene>
<dbReference type="PANTHER" id="PTHR47501">
    <property type="entry name" value="TRANSPOSASE-RELATED"/>
    <property type="match status" value="1"/>
</dbReference>
<evidence type="ECO:0000313" key="2">
    <source>
        <dbReference type="Proteomes" id="UP000504606"/>
    </source>
</evidence>
<dbReference type="KEGG" id="foc:127751171"/>
<feature type="compositionally biased region" description="Low complexity" evidence="1">
    <location>
        <begin position="1"/>
        <end position="12"/>
    </location>
</feature>
<evidence type="ECO:0000256" key="1">
    <source>
        <dbReference type="SAM" id="MobiDB-lite"/>
    </source>
</evidence>
<dbReference type="InterPro" id="IPR012337">
    <property type="entry name" value="RNaseH-like_sf"/>
</dbReference>
<accession>A0A9C6XTB3</accession>
<keyword evidence="2" id="KW-1185">Reference proteome</keyword>